<reference evidence="1 2" key="1">
    <citation type="submission" date="2019-12" db="EMBL/GenBank/DDBJ databases">
        <authorList>
            <person name="Alioto T."/>
            <person name="Alioto T."/>
            <person name="Gomez Garrido J."/>
        </authorList>
    </citation>
    <scope>NUCLEOTIDE SEQUENCE [LARGE SCALE GENOMIC DNA]</scope>
</reference>
<protein>
    <submittedName>
        <fullName evidence="1">Uncharacterized protein</fullName>
    </submittedName>
</protein>
<keyword evidence="2" id="KW-1185">Reference proteome</keyword>
<evidence type="ECO:0000313" key="1">
    <source>
        <dbReference type="EMBL" id="CAA3005908.1"/>
    </source>
</evidence>
<dbReference type="Gramene" id="OE9A102171T1">
    <property type="protein sequence ID" value="OE9A102171C1"/>
    <property type="gene ID" value="OE9A102171"/>
</dbReference>
<dbReference type="Proteomes" id="UP000594638">
    <property type="component" value="Unassembled WGS sequence"/>
</dbReference>
<organism evidence="1 2">
    <name type="scientific">Olea europaea subsp. europaea</name>
    <dbReference type="NCBI Taxonomy" id="158383"/>
    <lineage>
        <taxon>Eukaryota</taxon>
        <taxon>Viridiplantae</taxon>
        <taxon>Streptophyta</taxon>
        <taxon>Embryophyta</taxon>
        <taxon>Tracheophyta</taxon>
        <taxon>Spermatophyta</taxon>
        <taxon>Magnoliopsida</taxon>
        <taxon>eudicotyledons</taxon>
        <taxon>Gunneridae</taxon>
        <taxon>Pentapetalae</taxon>
        <taxon>asterids</taxon>
        <taxon>lamiids</taxon>
        <taxon>Lamiales</taxon>
        <taxon>Oleaceae</taxon>
        <taxon>Oleeae</taxon>
        <taxon>Olea</taxon>
    </lineage>
</organism>
<gene>
    <name evidence="1" type="ORF">OLEA9_A102171</name>
</gene>
<name>A0A8S0TJC1_OLEEU</name>
<evidence type="ECO:0000313" key="2">
    <source>
        <dbReference type="Proteomes" id="UP000594638"/>
    </source>
</evidence>
<dbReference type="AlphaFoldDB" id="A0A8S0TJC1"/>
<sequence length="134" mass="15509">MGTPLAAEEFFREIFELAFRNSDETNLAVVSQISDLSSSKIIESLGLYAYGCDIMVTSLSNGVEIEDNPFEWTINGNFDWHMLNPGLLVYNYKSRSVVFEAFWLPIFLRFCGRNYCVMSHDSYFVMFKNVQRIQ</sequence>
<dbReference type="EMBL" id="CACTIH010007253">
    <property type="protein sequence ID" value="CAA3005908.1"/>
    <property type="molecule type" value="Genomic_DNA"/>
</dbReference>
<comment type="caution">
    <text evidence="1">The sequence shown here is derived from an EMBL/GenBank/DDBJ whole genome shotgun (WGS) entry which is preliminary data.</text>
</comment>
<accession>A0A8S0TJC1</accession>
<proteinExistence type="predicted"/>